<gene>
    <name evidence="1" type="ORF">HK099_004321</name>
</gene>
<name>A0AAD5U841_9FUNG</name>
<proteinExistence type="predicted"/>
<keyword evidence="2" id="KW-1185">Reference proteome</keyword>
<evidence type="ECO:0000313" key="2">
    <source>
        <dbReference type="Proteomes" id="UP001211065"/>
    </source>
</evidence>
<dbReference type="AlphaFoldDB" id="A0AAD5U841"/>
<dbReference type="SUPFAM" id="SSF48371">
    <property type="entry name" value="ARM repeat"/>
    <property type="match status" value="1"/>
</dbReference>
<dbReference type="InterPro" id="IPR016024">
    <property type="entry name" value="ARM-type_fold"/>
</dbReference>
<accession>A0AAD5U841</accession>
<sequence length="1086" mass="123488">MIFEVDGSVKIADDTESVERKLKLAADVLSNDYDYTLSKKYEDSWLNLCVGLESYEPVERRLSLCCLKKASKSFTNTLISEKLKARFVKVLISVLSGDDNSINRCNAAFLLGECVEFMNKKSFSQPLLKAAFNEIVSSLLKVFPNEISNALQVEPDIFDKTQYIDSNTFQMRIYLLRAVGKFFRFSEANSPTFMHYIDALFTSLLKPKVSEAIKITIIKILTDDLPFTNRNRLRIEKYYRHQINSIKQKKESKHKSTGLEKYLLSAVNQFLSTWFPQITDKNLVKINPTSDQISRMNEGYARRRWQWLFGDGKKLIRPDSASLSNPITKINAFKKGFQMPYAINNKLAELDPEKFQYCYYNRKKKNYFFQEMEVVVEKPVDFGLDYFENFKVPTEIPDLTNITFNNPNLVLTQSPGSKDLYLQNKSLIHDYPFSIQVGLYPKNIHLFPSTGILPKGENILIKVDFLPTPYEFKKNHELNLYLRVRSDIGICSERIALKAQNLPAVKILPSNLNFNLCPIGETRTMLFSLTNILDVDCSSFFFFKTVGKNAAFQILQNQVVLLPKEKKFIPIKFTPTNEGEISTVLTVVSYGGDIRHITVSGVCGNSLSVLDTKIEFGPVDISYSGIIKRKIKLKNNDPKFFLPVSTYTSTAEIVVNNGHPILLGPGEEKKFEIGFNSDLTGSRSESVNFFAPNSKGHLVEISSFSGPTILTPLIKDIFFSVKFTDKISVVQFPITNLSTYLVHVVVYMPNNTPFTMRLLNVEVSNNKRNSIVGTIYAVESKPYSKDENNGLYLTISGRTTAVIELSFSQSCPGIFRSMLLTQVLKPRKTTPTEHSLSAVAIDYDFLSDDANVVLIREFLSDPSMVPDQKTLLPSITLEKTKKEVIFELEPPVQVVYYNEENSSVDCVILTNMGKKKQNYHVFVTYPFYVESMDDEIEPQAVLEIRIGISREAFFNDFPETKNYSAIGSISIYNDENLEVLSSTLVGVYKQMLFLEVRDTAEIIKFSNVKLLEKVSKRLFLRNKSPFEMIWEGRVISLGQKGAVGNGTSGTAEWCPFNLSTNRITLKEYEVAQFEIHFQAHVPGLYN</sequence>
<dbReference type="Gene3D" id="2.60.40.10">
    <property type="entry name" value="Immunoglobulins"/>
    <property type="match status" value="1"/>
</dbReference>
<comment type="caution">
    <text evidence="1">The sequence shown here is derived from an EMBL/GenBank/DDBJ whole genome shotgun (WGS) entry which is preliminary data.</text>
</comment>
<organism evidence="1 2">
    <name type="scientific">Clydaea vesicula</name>
    <dbReference type="NCBI Taxonomy" id="447962"/>
    <lineage>
        <taxon>Eukaryota</taxon>
        <taxon>Fungi</taxon>
        <taxon>Fungi incertae sedis</taxon>
        <taxon>Chytridiomycota</taxon>
        <taxon>Chytridiomycota incertae sedis</taxon>
        <taxon>Chytridiomycetes</taxon>
        <taxon>Lobulomycetales</taxon>
        <taxon>Lobulomycetaceae</taxon>
        <taxon>Clydaea</taxon>
    </lineage>
</organism>
<reference evidence="1" key="1">
    <citation type="submission" date="2020-05" db="EMBL/GenBank/DDBJ databases">
        <title>Phylogenomic resolution of chytrid fungi.</title>
        <authorList>
            <person name="Stajich J.E."/>
            <person name="Amses K."/>
            <person name="Simmons R."/>
            <person name="Seto K."/>
            <person name="Myers J."/>
            <person name="Bonds A."/>
            <person name="Quandt C.A."/>
            <person name="Barry K."/>
            <person name="Liu P."/>
            <person name="Grigoriev I."/>
            <person name="Longcore J.E."/>
            <person name="James T.Y."/>
        </authorList>
    </citation>
    <scope>NUCLEOTIDE SEQUENCE</scope>
    <source>
        <strain evidence="1">JEL0476</strain>
    </source>
</reference>
<protein>
    <submittedName>
        <fullName evidence="1">Uncharacterized protein</fullName>
    </submittedName>
</protein>
<evidence type="ECO:0000313" key="1">
    <source>
        <dbReference type="EMBL" id="KAJ3226711.1"/>
    </source>
</evidence>
<dbReference type="InterPro" id="IPR013783">
    <property type="entry name" value="Ig-like_fold"/>
</dbReference>
<dbReference type="EMBL" id="JADGJW010000030">
    <property type="protein sequence ID" value="KAJ3226711.1"/>
    <property type="molecule type" value="Genomic_DNA"/>
</dbReference>
<dbReference type="Proteomes" id="UP001211065">
    <property type="component" value="Unassembled WGS sequence"/>
</dbReference>